<keyword evidence="1" id="KW-0489">Methyltransferase</keyword>
<keyword evidence="5" id="KW-0378">Hydrolase</keyword>
<accession>A0A3R9PBR8</accession>
<evidence type="ECO:0000259" key="4">
    <source>
        <dbReference type="Pfam" id="PF02384"/>
    </source>
</evidence>
<dbReference type="SUPFAM" id="SSF53335">
    <property type="entry name" value="S-adenosyl-L-methionine-dependent methyltransferases"/>
    <property type="match status" value="1"/>
</dbReference>
<dbReference type="GO" id="GO:0032259">
    <property type="term" value="P:methylation"/>
    <property type="evidence" value="ECO:0007669"/>
    <property type="project" value="UniProtKB-KW"/>
</dbReference>
<evidence type="ECO:0000256" key="3">
    <source>
        <dbReference type="ARBA" id="ARBA00022747"/>
    </source>
</evidence>
<comment type="caution">
    <text evidence="5">The sequence shown here is derived from an EMBL/GenBank/DDBJ whole genome shotgun (WGS) entry which is preliminary data.</text>
</comment>
<dbReference type="InterPro" id="IPR050953">
    <property type="entry name" value="N4_N6_ade-DNA_methylase"/>
</dbReference>
<evidence type="ECO:0000313" key="5">
    <source>
        <dbReference type="EMBL" id="RSN67712.1"/>
    </source>
</evidence>
<dbReference type="Gene3D" id="3.40.50.150">
    <property type="entry name" value="Vaccinia Virus protein VP39"/>
    <property type="match status" value="1"/>
</dbReference>
<dbReference type="GO" id="GO:0004519">
    <property type="term" value="F:endonuclease activity"/>
    <property type="evidence" value="ECO:0007669"/>
    <property type="project" value="UniProtKB-KW"/>
</dbReference>
<dbReference type="GO" id="GO:0008170">
    <property type="term" value="F:N-methyltransferase activity"/>
    <property type="evidence" value="ECO:0007669"/>
    <property type="project" value="InterPro"/>
</dbReference>
<dbReference type="Pfam" id="PF02384">
    <property type="entry name" value="N6_Mtase"/>
    <property type="match status" value="1"/>
</dbReference>
<feature type="domain" description="DNA methylase adenine-specific" evidence="4">
    <location>
        <begin position="80"/>
        <end position="207"/>
    </location>
</feature>
<sequence length="651" mass="74895">MRIKGIMEKLGMYSNFEGFQALAVSLKTILEYAGDIDTLSDWVSSILPVDKLDLNEIKLLLSEAERIKLSVKDFQEKVQRMIPRERRKRFAAYYTIRQVAELMVKLARDLHDSESLVIADPFLGSGITLTAAIDKIGPERILKVWGIELLPLPALIAYASLLQSMKGRREAIDVIVGDSFREVPSRDLPKADIILTNPPFTRWKYLERDYRESLISLMRELSYGKYMRGESSLQVLSMFLCDRVLRRGGLLVSVLPASTFYTIYGRGYKSFLREEYCLHAIVESRDRASLSEGSGFKEVIIIASKGSGKGLTALIRLNARDFDIEDYQRLDLDSLPKFLELNWLALFERELRDILVRIFELGLRKGTLGYWEEILGKNIIRGIEMYGPDFFFIPNKFWKITSEREDRIVIENGGMELVIGREFLVKTLRRPGLYFDRIEVDADSFMLSVPPKDISELPEDLRIYIEWGIESGAAKPAIKAYGSKWYSHVYGQIRAKEPFGHVFIPDKVDLLFRRRGVFANYSEEEVAASKNFYIVRDESLAKPLAGWLNSTFFISTLALLGRRISDTWTRFLENDYLELPVINPSEGAEEIAESISRMMDMRLPPLYDQLGEDYRYELDLSVAKFIGIEDPEREIERMYSTLIDTIRGENS</sequence>
<protein>
    <submittedName>
        <fullName evidence="5">Restriction endonuclease subunit M</fullName>
    </submittedName>
</protein>
<dbReference type="RefSeq" id="WP_125742571.1">
    <property type="nucleotide sequence ID" value="NZ_RCOR01000042.1"/>
</dbReference>
<dbReference type="AlphaFoldDB" id="A0A3R9PBR8"/>
<organism evidence="5 6">
    <name type="scientific">Candidatus Korarchaeum cryptofilum</name>
    <dbReference type="NCBI Taxonomy" id="498846"/>
    <lineage>
        <taxon>Archaea</taxon>
        <taxon>Thermoproteota</taxon>
        <taxon>Candidatus Korarchaeia</taxon>
        <taxon>Candidatus Korarchaeales</taxon>
        <taxon>Candidatus Korarchaeaceae</taxon>
        <taxon>Candidatus Korarchaeum</taxon>
    </lineage>
</organism>
<dbReference type="PANTHER" id="PTHR33841:SF4">
    <property type="entry name" value="RESTRICTION MODIFICATION SYSTEM DNA SPECIFICITY DOMAIN"/>
    <property type="match status" value="1"/>
</dbReference>
<keyword evidence="3" id="KW-0680">Restriction system</keyword>
<dbReference type="InterPro" id="IPR029063">
    <property type="entry name" value="SAM-dependent_MTases_sf"/>
</dbReference>
<dbReference type="PRINTS" id="PR00507">
    <property type="entry name" value="N12N6MTFRASE"/>
</dbReference>
<dbReference type="PANTHER" id="PTHR33841">
    <property type="entry name" value="DNA METHYLTRANSFERASE YEEA-RELATED"/>
    <property type="match status" value="1"/>
</dbReference>
<keyword evidence="5" id="KW-0540">Nuclease</keyword>
<gene>
    <name evidence="5" type="ORF">D9Q81_07920</name>
</gene>
<evidence type="ECO:0000313" key="6">
    <source>
        <dbReference type="Proteomes" id="UP000278149"/>
    </source>
</evidence>
<evidence type="ECO:0000256" key="2">
    <source>
        <dbReference type="ARBA" id="ARBA00022679"/>
    </source>
</evidence>
<evidence type="ECO:0000256" key="1">
    <source>
        <dbReference type="ARBA" id="ARBA00022603"/>
    </source>
</evidence>
<dbReference type="GO" id="GO:0009307">
    <property type="term" value="P:DNA restriction-modification system"/>
    <property type="evidence" value="ECO:0007669"/>
    <property type="project" value="UniProtKB-KW"/>
</dbReference>
<dbReference type="Proteomes" id="UP000278149">
    <property type="component" value="Unassembled WGS sequence"/>
</dbReference>
<keyword evidence="2" id="KW-0808">Transferase</keyword>
<dbReference type="EMBL" id="RCOR01000042">
    <property type="protein sequence ID" value="RSN67712.1"/>
    <property type="molecule type" value="Genomic_DNA"/>
</dbReference>
<reference evidence="5 6" key="1">
    <citation type="submission" date="2018-10" db="EMBL/GenBank/DDBJ databases">
        <title>Co-occurring genomic capacity for anaerobic methane metabolism and dissimilatory sulfite reduction discovered in the Korarchaeota.</title>
        <authorList>
            <person name="Mckay L.J."/>
            <person name="Dlakic M."/>
            <person name="Fields M.W."/>
            <person name="Delmont T.O."/>
            <person name="Eren A.M."/>
            <person name="Jay Z.J."/>
            <person name="Klingelsmith K.B."/>
            <person name="Rusch D.B."/>
            <person name="Inskeep W.P."/>
        </authorList>
    </citation>
    <scope>NUCLEOTIDE SEQUENCE [LARGE SCALE GENOMIC DNA]</scope>
    <source>
        <strain evidence="5 6">WS</strain>
    </source>
</reference>
<dbReference type="GO" id="GO:0003677">
    <property type="term" value="F:DNA binding"/>
    <property type="evidence" value="ECO:0007669"/>
    <property type="project" value="InterPro"/>
</dbReference>
<proteinExistence type="predicted"/>
<dbReference type="PROSITE" id="PS00092">
    <property type="entry name" value="N6_MTASE"/>
    <property type="match status" value="1"/>
</dbReference>
<dbReference type="GO" id="GO:0009007">
    <property type="term" value="F:site-specific DNA-methyltransferase (adenine-specific) activity"/>
    <property type="evidence" value="ECO:0007669"/>
    <property type="project" value="UniProtKB-EC"/>
</dbReference>
<keyword evidence="5" id="KW-0255">Endonuclease</keyword>
<dbReference type="InterPro" id="IPR003356">
    <property type="entry name" value="DNA_methylase_A-5"/>
</dbReference>
<dbReference type="InterPro" id="IPR002052">
    <property type="entry name" value="DNA_methylase_N6_adenine_CS"/>
</dbReference>
<name>A0A3R9PBR8_9CREN</name>